<proteinExistence type="inferred from homology"/>
<keyword evidence="8 11" id="KW-1133">Transmembrane helix</keyword>
<feature type="transmembrane region" description="Helical" evidence="11">
    <location>
        <begin position="482"/>
        <end position="500"/>
    </location>
</feature>
<name>A0A183ISI4_9BILA</name>
<evidence type="ECO:0000256" key="6">
    <source>
        <dbReference type="ARBA" id="ARBA00022692"/>
    </source>
</evidence>
<comment type="pathway">
    <text evidence="2">Glycolipid biosynthesis; glycosylphosphatidylinositol-anchor biosynthesis.</text>
</comment>
<dbReference type="PANTHER" id="PTHR23071">
    <property type="entry name" value="PHOSPHATIDYLINOSITOL GLYCAN"/>
    <property type="match status" value="1"/>
</dbReference>
<dbReference type="Proteomes" id="UP000270296">
    <property type="component" value="Unassembled WGS sequence"/>
</dbReference>
<dbReference type="InterPro" id="IPR037675">
    <property type="entry name" value="PIG-O_N"/>
</dbReference>
<evidence type="ECO:0000256" key="11">
    <source>
        <dbReference type="SAM" id="Phobius"/>
    </source>
</evidence>
<accession>A0A183ISI4</accession>
<evidence type="ECO:0000256" key="1">
    <source>
        <dbReference type="ARBA" id="ARBA00004477"/>
    </source>
</evidence>
<dbReference type="Pfam" id="PF01663">
    <property type="entry name" value="Phosphodiest"/>
    <property type="match status" value="1"/>
</dbReference>
<feature type="transmembrane region" description="Helical" evidence="11">
    <location>
        <begin position="367"/>
        <end position="389"/>
    </location>
</feature>
<keyword evidence="10" id="KW-0325">Glycoprotein</keyword>
<evidence type="ECO:0000256" key="10">
    <source>
        <dbReference type="ARBA" id="ARBA00023180"/>
    </source>
</evidence>
<dbReference type="Gene3D" id="3.40.720.10">
    <property type="entry name" value="Alkaline Phosphatase, subunit A"/>
    <property type="match status" value="1"/>
</dbReference>
<evidence type="ECO:0000256" key="3">
    <source>
        <dbReference type="ARBA" id="ARBA00008695"/>
    </source>
</evidence>
<dbReference type="InterPro" id="IPR039524">
    <property type="entry name" value="PIGO/GPI13"/>
</dbReference>
<dbReference type="OrthoDB" id="272139at2759"/>
<dbReference type="InterPro" id="IPR002591">
    <property type="entry name" value="Phosphodiest/P_Trfase"/>
</dbReference>
<dbReference type="CDD" id="cd16023">
    <property type="entry name" value="GPI_EPT_3"/>
    <property type="match status" value="1"/>
</dbReference>
<feature type="transmembrane region" description="Helical" evidence="11">
    <location>
        <begin position="815"/>
        <end position="839"/>
    </location>
</feature>
<evidence type="ECO:0000256" key="2">
    <source>
        <dbReference type="ARBA" id="ARBA00004687"/>
    </source>
</evidence>
<comment type="subcellular location">
    <subcellularLocation>
        <location evidence="1">Endoplasmic reticulum membrane</location>
        <topology evidence="1">Multi-pass membrane protein</topology>
    </subcellularLocation>
</comment>
<evidence type="ECO:0000313" key="14">
    <source>
        <dbReference type="WBParaSite" id="SBAD_0000683801-mRNA-1"/>
    </source>
</evidence>
<evidence type="ECO:0000256" key="8">
    <source>
        <dbReference type="ARBA" id="ARBA00022989"/>
    </source>
</evidence>
<dbReference type="UniPathway" id="UPA00196"/>
<feature type="transmembrane region" description="Helical" evidence="11">
    <location>
        <begin position="875"/>
        <end position="894"/>
    </location>
</feature>
<evidence type="ECO:0000313" key="12">
    <source>
        <dbReference type="EMBL" id="VDP10345.1"/>
    </source>
</evidence>
<dbReference type="WBParaSite" id="SBAD_0000683801-mRNA-1">
    <property type="protein sequence ID" value="SBAD_0000683801-mRNA-1"/>
    <property type="gene ID" value="SBAD_0000683801"/>
</dbReference>
<gene>
    <name evidence="12" type="ORF">SBAD_LOCUS6581</name>
</gene>
<organism evidence="14">
    <name type="scientific">Soboliphyme baturini</name>
    <dbReference type="NCBI Taxonomy" id="241478"/>
    <lineage>
        <taxon>Eukaryota</taxon>
        <taxon>Metazoa</taxon>
        <taxon>Ecdysozoa</taxon>
        <taxon>Nematoda</taxon>
        <taxon>Enoplea</taxon>
        <taxon>Dorylaimia</taxon>
        <taxon>Dioctophymatida</taxon>
        <taxon>Dioctophymatoidea</taxon>
        <taxon>Soboliphymatidae</taxon>
        <taxon>Soboliphyme</taxon>
    </lineage>
</organism>
<dbReference type="InterPro" id="IPR017850">
    <property type="entry name" value="Alkaline_phosphatase_core_sf"/>
</dbReference>
<evidence type="ECO:0000256" key="4">
    <source>
        <dbReference type="ARBA" id="ARBA00022502"/>
    </source>
</evidence>
<dbReference type="SUPFAM" id="SSF53649">
    <property type="entry name" value="Alkaline phosphatase-like"/>
    <property type="match status" value="1"/>
</dbReference>
<sequence>MFARLLTVVFGYAFGVYFFYRGFLLTRHTLTLNSTCDEIYGQSTNASSCWGKARFDRAILLVVDALRYDFVAAQPASTRVYHNNFVNVRSLLANQSRNSLLLRFVADPPTTTLQRLKALTTGSLPTFVDAGANFAAFPFPSFNVKDLDTVDNGIVSHLISEVRSSDWQLLIAHFLGVDHCGHTYGPNHPRMAQKLLQMDRIIKDVIDVMDDRTVLFVLGDHGMTKTGDHGGESAGELNAALFVYSHLALHRPMKNLRKTVAQIDFVPSLALLLGVPIPFSNLGSVIPELFMDDEYALRASRINIYQVIRYTETYLSNFHDALLSERFASLLNIFYSLDSEELTVDKCLDIVGKVGQIFANCWAKFHLGWMMLGILAVGETFLWSLVSIFGDADRWRSDRTIFLKSSIFGLFLWAVLAQNESIPPIIGIVLCMEVALHLHTLLHVALNADTLPSCVELLTCFVFSAHCLSAFSNSYVVNEDAVSQFFCQTLFLLFTMNHYAKMTKFRTLHHTRRHKRHGMLYSNGSLRRCLQPSAIYFAAVVLVRSGTLFKRCREEQLLCSASFFSQPFASLFDQSEKAQRVVTALFSLSCLFFIPWYYMKKCGHLDEDSIVAVICEFCAKCGFVFVGIFWLAQWIAEHAVTGPTTTLVQVAPRIVYFVAALFVILYLSNPLFLSVFYPDLTGFPVGSNTDVPDVFRFLRSNWKHLCDWQQDKTVCVAGFATAFSGSFVTLFRNISIVAVLVLGDGFSFSMVTLFVLLLSLSDLNSDSLVSSTVFLCEICYRYFYAFGHQPCFSSIPWEAAFIGVPGNVACNFVPAFLIVFHVAASVVLCVFAVPLQIVWKMCRRKHFMTNFSTKNEVEYVMHESGFEKDLLRCDLIFLASLGLKTLFVMMAAAIHRRHLMVWKIFAPKFLFEATLLL</sequence>
<dbReference type="GO" id="GO:0005789">
    <property type="term" value="C:endoplasmic reticulum membrane"/>
    <property type="evidence" value="ECO:0007669"/>
    <property type="project" value="UniProtKB-SubCell"/>
</dbReference>
<evidence type="ECO:0000256" key="5">
    <source>
        <dbReference type="ARBA" id="ARBA00022679"/>
    </source>
</evidence>
<reference evidence="12 13" key="2">
    <citation type="submission" date="2018-11" db="EMBL/GenBank/DDBJ databases">
        <authorList>
            <consortium name="Pathogen Informatics"/>
        </authorList>
    </citation>
    <scope>NUCLEOTIDE SEQUENCE [LARGE SCALE GENOMIC DNA]</scope>
</reference>
<dbReference type="AlphaFoldDB" id="A0A183ISI4"/>
<keyword evidence="6 11" id="KW-0812">Transmembrane</keyword>
<keyword evidence="9 11" id="KW-0472">Membrane</keyword>
<dbReference type="EMBL" id="UZAM01009873">
    <property type="protein sequence ID" value="VDP10345.1"/>
    <property type="molecule type" value="Genomic_DNA"/>
</dbReference>
<feature type="transmembrane region" description="Helical" evidence="11">
    <location>
        <begin position="610"/>
        <end position="633"/>
    </location>
</feature>
<keyword evidence="13" id="KW-1185">Reference proteome</keyword>
<comment type="similarity">
    <text evidence="3">Belongs to the PIGG/PIGN/PIGO family. PIGO subfamily.</text>
</comment>
<feature type="transmembrane region" description="Helical" evidence="11">
    <location>
        <begin position="654"/>
        <end position="677"/>
    </location>
</feature>
<evidence type="ECO:0000256" key="7">
    <source>
        <dbReference type="ARBA" id="ARBA00022824"/>
    </source>
</evidence>
<dbReference type="GO" id="GO:0051377">
    <property type="term" value="F:mannose-ethanolamine phosphotransferase activity"/>
    <property type="evidence" value="ECO:0007669"/>
    <property type="project" value="InterPro"/>
</dbReference>
<evidence type="ECO:0000256" key="9">
    <source>
        <dbReference type="ARBA" id="ARBA00023136"/>
    </source>
</evidence>
<feature type="transmembrane region" description="Helical" evidence="11">
    <location>
        <begin position="734"/>
        <end position="760"/>
    </location>
</feature>
<keyword evidence="5" id="KW-0808">Transferase</keyword>
<protein>
    <submittedName>
        <fullName evidence="14">GPI ethanolamine phosphate transferase 3</fullName>
    </submittedName>
</protein>
<feature type="transmembrane region" description="Helical" evidence="11">
    <location>
        <begin position="6"/>
        <end position="24"/>
    </location>
</feature>
<dbReference type="GO" id="GO:0006506">
    <property type="term" value="P:GPI anchor biosynthetic process"/>
    <property type="evidence" value="ECO:0007669"/>
    <property type="project" value="UniProtKB-UniPathway"/>
</dbReference>
<keyword evidence="4" id="KW-0337">GPI-anchor biosynthesis</keyword>
<keyword evidence="7" id="KW-0256">Endoplasmic reticulum</keyword>
<reference evidence="14" key="1">
    <citation type="submission" date="2016-06" db="UniProtKB">
        <authorList>
            <consortium name="WormBaseParasite"/>
        </authorList>
    </citation>
    <scope>IDENTIFICATION</scope>
</reference>
<dbReference type="PANTHER" id="PTHR23071:SF1">
    <property type="entry name" value="GPI ETHANOLAMINE PHOSPHATE TRANSFERASE 3"/>
    <property type="match status" value="1"/>
</dbReference>
<feature type="transmembrane region" description="Helical" evidence="11">
    <location>
        <begin position="581"/>
        <end position="598"/>
    </location>
</feature>
<evidence type="ECO:0000313" key="13">
    <source>
        <dbReference type="Proteomes" id="UP000270296"/>
    </source>
</evidence>